<evidence type="ECO:0000256" key="1">
    <source>
        <dbReference type="SAM" id="SignalP"/>
    </source>
</evidence>
<reference evidence="2" key="1">
    <citation type="journal article" date="2015" name="PLoS Negl. Trop. Dis.">
        <title>Deep Sequencing Analysis of the Ixodes ricinus Haemocytome.</title>
        <authorList>
            <person name="Kotsyfakis M."/>
            <person name="Kopacek P."/>
            <person name="Franta Z."/>
            <person name="Pedra J.H."/>
            <person name="Ribeiro J.M."/>
        </authorList>
    </citation>
    <scope>NUCLEOTIDE SEQUENCE</scope>
</reference>
<dbReference type="EMBL" id="GBIH01001391">
    <property type="protein sequence ID" value="JAC93319.1"/>
    <property type="molecule type" value="mRNA"/>
</dbReference>
<protein>
    <submittedName>
        <fullName evidence="2">Putative secreted protein</fullName>
    </submittedName>
</protein>
<feature type="chain" id="PRO_5001866690" evidence="1">
    <location>
        <begin position="21"/>
        <end position="120"/>
    </location>
</feature>
<accession>A0A090XAZ0</accession>
<keyword evidence="1" id="KW-0732">Signal</keyword>
<dbReference type="AlphaFoldDB" id="A0A090XAZ0"/>
<sequence>MKISLAIILCLVLAVAVTESKRKKPKVVKIISKIFSDDDDKKCLKKLRLTQSELSTAVQIRQIQARSGGTSVTSMADMDRLINQLSPSLPAANSLKAKMPRLIECELTEFRPIMWGRPRA</sequence>
<proteinExistence type="evidence at transcript level"/>
<name>A0A090XAZ0_IXORI</name>
<feature type="signal peptide" evidence="1">
    <location>
        <begin position="1"/>
        <end position="20"/>
    </location>
</feature>
<organism evidence="2">
    <name type="scientific">Ixodes ricinus</name>
    <name type="common">Common tick</name>
    <name type="synonym">Acarus ricinus</name>
    <dbReference type="NCBI Taxonomy" id="34613"/>
    <lineage>
        <taxon>Eukaryota</taxon>
        <taxon>Metazoa</taxon>
        <taxon>Ecdysozoa</taxon>
        <taxon>Arthropoda</taxon>
        <taxon>Chelicerata</taxon>
        <taxon>Arachnida</taxon>
        <taxon>Acari</taxon>
        <taxon>Parasitiformes</taxon>
        <taxon>Ixodida</taxon>
        <taxon>Ixodoidea</taxon>
        <taxon>Ixodidae</taxon>
        <taxon>Ixodinae</taxon>
        <taxon>Ixodes</taxon>
    </lineage>
</organism>
<evidence type="ECO:0000313" key="2">
    <source>
        <dbReference type="EMBL" id="JAC93319.1"/>
    </source>
</evidence>